<dbReference type="EMBL" id="AMGV01000071">
    <property type="protein sequence ID" value="KEF50833.1"/>
    <property type="molecule type" value="Genomic_DNA"/>
</dbReference>
<keyword evidence="2" id="KW-1185">Reference proteome</keyword>
<evidence type="ECO:0000313" key="2">
    <source>
        <dbReference type="Proteomes" id="UP000027920"/>
    </source>
</evidence>
<organism evidence="1 2">
    <name type="scientific">Exophiala aquamarina CBS 119918</name>
    <dbReference type="NCBI Taxonomy" id="1182545"/>
    <lineage>
        <taxon>Eukaryota</taxon>
        <taxon>Fungi</taxon>
        <taxon>Dikarya</taxon>
        <taxon>Ascomycota</taxon>
        <taxon>Pezizomycotina</taxon>
        <taxon>Eurotiomycetes</taxon>
        <taxon>Chaetothyriomycetidae</taxon>
        <taxon>Chaetothyriales</taxon>
        <taxon>Herpotrichiellaceae</taxon>
        <taxon>Exophiala</taxon>
    </lineage>
</organism>
<dbReference type="OrthoDB" id="5342314at2759"/>
<dbReference type="VEuPathDB" id="FungiDB:A1O9_13115"/>
<evidence type="ECO:0000313" key="1">
    <source>
        <dbReference type="EMBL" id="KEF50833.1"/>
    </source>
</evidence>
<reference evidence="1 2" key="1">
    <citation type="submission" date="2013-03" db="EMBL/GenBank/DDBJ databases">
        <title>The Genome Sequence of Exophiala aquamarina CBS 119918.</title>
        <authorList>
            <consortium name="The Broad Institute Genomics Platform"/>
            <person name="Cuomo C."/>
            <person name="de Hoog S."/>
            <person name="Gorbushina A."/>
            <person name="Walker B."/>
            <person name="Young S.K."/>
            <person name="Zeng Q."/>
            <person name="Gargeya S."/>
            <person name="Fitzgerald M."/>
            <person name="Haas B."/>
            <person name="Abouelleil A."/>
            <person name="Allen A.W."/>
            <person name="Alvarado L."/>
            <person name="Arachchi H.M."/>
            <person name="Berlin A.M."/>
            <person name="Chapman S.B."/>
            <person name="Gainer-Dewar J."/>
            <person name="Goldberg J."/>
            <person name="Griggs A."/>
            <person name="Gujja S."/>
            <person name="Hansen M."/>
            <person name="Howarth C."/>
            <person name="Imamovic A."/>
            <person name="Ireland A."/>
            <person name="Larimer J."/>
            <person name="McCowan C."/>
            <person name="Murphy C."/>
            <person name="Pearson M."/>
            <person name="Poon T.W."/>
            <person name="Priest M."/>
            <person name="Roberts A."/>
            <person name="Saif S."/>
            <person name="Shea T."/>
            <person name="Sisk P."/>
            <person name="Sykes S."/>
            <person name="Wortman J."/>
            <person name="Nusbaum C."/>
            <person name="Birren B."/>
        </authorList>
    </citation>
    <scope>NUCLEOTIDE SEQUENCE [LARGE SCALE GENOMIC DNA]</scope>
    <source>
        <strain evidence="1 2">CBS 119918</strain>
    </source>
</reference>
<gene>
    <name evidence="1" type="ORF">A1O9_13115</name>
</gene>
<proteinExistence type="predicted"/>
<dbReference type="Proteomes" id="UP000027920">
    <property type="component" value="Unassembled WGS sequence"/>
</dbReference>
<dbReference type="HOGENOM" id="CLU_1932584_0_0_1"/>
<dbReference type="GeneID" id="25288006"/>
<name>A0A072NUY3_9EURO</name>
<sequence>MSFSYNAAAAFGESTAEVIDHAKSPLSSLVDKRDEPEELQRPLMRTLPWRNCGLTYFEALLQAKLESLYRSINDATLGLIFLGTPHHGSDKATYGKVPATVAQFTTHRPPRLVTALQTNWDVLLQLTSNFARIKTQHVARP</sequence>
<dbReference type="AlphaFoldDB" id="A0A072NUY3"/>
<comment type="caution">
    <text evidence="1">The sequence shown here is derived from an EMBL/GenBank/DDBJ whole genome shotgun (WGS) entry which is preliminary data.</text>
</comment>
<accession>A0A072NUY3</accession>
<dbReference type="RefSeq" id="XP_013253423.1">
    <property type="nucleotide sequence ID" value="XM_013397969.1"/>
</dbReference>
<protein>
    <submittedName>
        <fullName evidence="1">Uncharacterized protein</fullName>
    </submittedName>
</protein>